<dbReference type="EMBL" id="LN856944">
    <property type="protein sequence ID" value="CRZ24210.1"/>
    <property type="molecule type" value="Genomic_DNA"/>
</dbReference>
<protein>
    <submittedName>
        <fullName evidence="1">Bm9792</fullName>
    </submittedName>
</protein>
<dbReference type="AlphaFoldDB" id="A0A0H5S6K5"/>
<gene>
    <name evidence="1 2" type="ORF">Bm9792</name>
    <name evidence="1" type="ORF">BM_Bm9792</name>
</gene>
<evidence type="ECO:0000313" key="1">
    <source>
        <dbReference type="EMBL" id="CRZ24210.1"/>
    </source>
</evidence>
<reference evidence="1" key="2">
    <citation type="submission" date="2012-12" db="EMBL/GenBank/DDBJ databases">
        <authorList>
            <person name="Gao Y.W."/>
            <person name="Fan S.T."/>
            <person name="Sun H.T."/>
            <person name="Wang Z."/>
            <person name="Gao X.L."/>
            <person name="Li Y.G."/>
            <person name="Wang T.C."/>
            <person name="Zhang K."/>
            <person name="Xu W.W."/>
            <person name="Yu Z.J."/>
            <person name="Xia X.Z."/>
        </authorList>
    </citation>
    <scope>NUCLEOTIDE SEQUENCE</scope>
    <source>
        <strain evidence="1">FR3</strain>
    </source>
</reference>
<dbReference type="WormBase" id="Bm9792">
    <property type="protein sequence ID" value="BM42126"/>
    <property type="gene ID" value="WBGene00230053"/>
</dbReference>
<reference evidence="1" key="1">
    <citation type="journal article" date="2007" name="Science">
        <title>Draft genome of the filarial nematode parasite Brugia malayi.</title>
        <authorList>
            <person name="Ghedin E."/>
            <person name="Wang S."/>
            <person name="Spiro D."/>
            <person name="Caler E."/>
            <person name="Zhao Q."/>
            <person name="Crabtree J."/>
            <person name="Allen J.E."/>
            <person name="Delcher A.L."/>
            <person name="Guiliano D.B."/>
            <person name="Miranda-Saavedra D."/>
            <person name="Angiuoli S.V."/>
            <person name="Creasy T."/>
            <person name="Amedeo P."/>
            <person name="Haas B."/>
            <person name="El-Sayed N.M."/>
            <person name="Wortman J.R."/>
            <person name="Feldblyum T."/>
            <person name="Tallon L."/>
            <person name="Schatz M."/>
            <person name="Shumway M."/>
            <person name="Koo H."/>
            <person name="Salzberg S.L."/>
            <person name="Schobel S."/>
            <person name="Pertea M."/>
            <person name="Pop M."/>
            <person name="White O."/>
            <person name="Barton G.J."/>
            <person name="Carlow C.K."/>
            <person name="Crawford M.J."/>
            <person name="Daub J."/>
            <person name="Dimmic M.W."/>
            <person name="Estes C.F."/>
            <person name="Foster J.M."/>
            <person name="Ganatra M."/>
            <person name="Gregory W.F."/>
            <person name="Johnson N.M."/>
            <person name="Jin J."/>
            <person name="Komuniecki R."/>
            <person name="Korf I."/>
            <person name="Kumar S."/>
            <person name="Laney S."/>
            <person name="Li B.W."/>
            <person name="Li W."/>
            <person name="Lindblom T.H."/>
            <person name="Lustigman S."/>
            <person name="Ma D."/>
            <person name="Maina C.V."/>
            <person name="Martin D.M."/>
            <person name="McCarter J.P."/>
            <person name="McReynolds L."/>
            <person name="Mitreva M."/>
            <person name="Nutman T.B."/>
            <person name="Parkinson J."/>
            <person name="Peregrin-Alvarez J.M."/>
            <person name="Poole C."/>
            <person name="Ren Q."/>
            <person name="Saunders L."/>
            <person name="Sluder A.E."/>
            <person name="Smith K."/>
            <person name="Stanke M."/>
            <person name="Unnasch T.R."/>
            <person name="Ware J."/>
            <person name="Wei A.D."/>
            <person name="Weil G."/>
            <person name="Williams D.J."/>
            <person name="Zhang Y."/>
            <person name="Williams S.A."/>
            <person name="Fraser-Liggett C."/>
            <person name="Slatko B."/>
            <person name="Blaxter M.L."/>
            <person name="Scott A.L."/>
        </authorList>
    </citation>
    <scope>NUCLEOTIDE SEQUENCE</scope>
    <source>
        <strain evidence="1">FR3</strain>
    </source>
</reference>
<accession>A0A0H5S6K5</accession>
<sequence>MPKLRFLHILLGNKCGILTNNHILSDFIAARMFVNELRFVELSVTLSPDSGKFIPCCSFRNLLRFLMEITENTGFTTGAWSLCLKDKTKRSQGWFSPSELSSYRVTSLHT</sequence>
<name>A0A0H5S6K5_BRUMA</name>
<evidence type="ECO:0000313" key="2">
    <source>
        <dbReference type="WormBase" id="Bm9792"/>
    </source>
</evidence>
<organism evidence="1">
    <name type="scientific">Brugia malayi</name>
    <name type="common">Filarial nematode worm</name>
    <dbReference type="NCBI Taxonomy" id="6279"/>
    <lineage>
        <taxon>Eukaryota</taxon>
        <taxon>Metazoa</taxon>
        <taxon>Ecdysozoa</taxon>
        <taxon>Nematoda</taxon>
        <taxon>Chromadorea</taxon>
        <taxon>Rhabditida</taxon>
        <taxon>Spirurina</taxon>
        <taxon>Spiruromorpha</taxon>
        <taxon>Filarioidea</taxon>
        <taxon>Onchocercidae</taxon>
        <taxon>Brugia</taxon>
    </lineage>
</organism>
<proteinExistence type="predicted"/>